<keyword evidence="2" id="KW-0808">Transferase</keyword>
<protein>
    <submittedName>
        <fullName evidence="2">Acetyltransferase (GNAT) family protein</fullName>
    </submittedName>
</protein>
<dbReference type="SUPFAM" id="SSF55729">
    <property type="entry name" value="Acyl-CoA N-acyltransferases (Nat)"/>
    <property type="match status" value="1"/>
</dbReference>
<sequence length="149" mass="17094">MDQTKISISLLTSERAIRDAFTVMSELRGHLDEETYVALVKEAQGKDQYHLAALYYQNKIVAAVGFKPMITLYYGRFVWVNDLVTTASMRSHGLGETLLRYVENWALAHGYEAVALSSGLQRTDAHRFYEQKMAYDRVSYVFKKVLNNN</sequence>
<dbReference type="STRING" id="200904.GCA_900168775_00115"/>
<dbReference type="InterPro" id="IPR000182">
    <property type="entry name" value="GNAT_dom"/>
</dbReference>
<accession>A0A366EEP2</accession>
<dbReference type="PROSITE" id="PS51186">
    <property type="entry name" value="GNAT"/>
    <property type="match status" value="1"/>
</dbReference>
<name>A0A366EEP2_9BACI</name>
<feature type="domain" description="N-acetyltransferase" evidence="1">
    <location>
        <begin position="6"/>
        <end position="149"/>
    </location>
</feature>
<reference evidence="2 3" key="1">
    <citation type="submission" date="2018-06" db="EMBL/GenBank/DDBJ databases">
        <title>Genomic Encyclopedia of Type Strains, Phase IV (KMG-IV): sequencing the most valuable type-strain genomes for metagenomic binning, comparative biology and taxonomic classification.</title>
        <authorList>
            <person name="Goeker M."/>
        </authorList>
    </citation>
    <scope>NUCLEOTIDE SEQUENCE [LARGE SCALE GENOMIC DNA]</scope>
    <source>
        <strain evidence="2 3">DSM 15140</strain>
    </source>
</reference>
<dbReference type="CDD" id="cd04301">
    <property type="entry name" value="NAT_SF"/>
    <property type="match status" value="1"/>
</dbReference>
<dbReference type="InterPro" id="IPR016181">
    <property type="entry name" value="Acyl_CoA_acyltransferase"/>
</dbReference>
<dbReference type="RefSeq" id="WP_113868060.1">
    <property type="nucleotide sequence ID" value="NZ_BAABQN010000004.1"/>
</dbReference>
<organism evidence="2 3">
    <name type="scientific">Paraliobacillus ryukyuensis</name>
    <dbReference type="NCBI Taxonomy" id="200904"/>
    <lineage>
        <taxon>Bacteria</taxon>
        <taxon>Bacillati</taxon>
        <taxon>Bacillota</taxon>
        <taxon>Bacilli</taxon>
        <taxon>Bacillales</taxon>
        <taxon>Bacillaceae</taxon>
        <taxon>Paraliobacillus</taxon>
    </lineage>
</organism>
<comment type="caution">
    <text evidence="2">The sequence shown here is derived from an EMBL/GenBank/DDBJ whole genome shotgun (WGS) entry which is preliminary data.</text>
</comment>
<evidence type="ECO:0000313" key="2">
    <source>
        <dbReference type="EMBL" id="RBO99888.1"/>
    </source>
</evidence>
<evidence type="ECO:0000259" key="1">
    <source>
        <dbReference type="PROSITE" id="PS51186"/>
    </source>
</evidence>
<dbReference type="AlphaFoldDB" id="A0A366EEP2"/>
<dbReference type="Proteomes" id="UP000252254">
    <property type="component" value="Unassembled WGS sequence"/>
</dbReference>
<keyword evidence="3" id="KW-1185">Reference proteome</keyword>
<dbReference type="EMBL" id="QNRI01000003">
    <property type="protein sequence ID" value="RBO99888.1"/>
    <property type="molecule type" value="Genomic_DNA"/>
</dbReference>
<dbReference type="Pfam" id="PF00583">
    <property type="entry name" value="Acetyltransf_1"/>
    <property type="match status" value="1"/>
</dbReference>
<evidence type="ECO:0000313" key="3">
    <source>
        <dbReference type="Proteomes" id="UP000252254"/>
    </source>
</evidence>
<gene>
    <name evidence="2" type="ORF">DES48_103215</name>
</gene>
<dbReference type="GO" id="GO:0016747">
    <property type="term" value="F:acyltransferase activity, transferring groups other than amino-acyl groups"/>
    <property type="evidence" value="ECO:0007669"/>
    <property type="project" value="InterPro"/>
</dbReference>
<dbReference type="Gene3D" id="3.40.630.30">
    <property type="match status" value="1"/>
</dbReference>
<proteinExistence type="predicted"/>
<dbReference type="OrthoDB" id="9805924at2"/>